<feature type="region of interest" description="Disordered" evidence="1">
    <location>
        <begin position="54"/>
        <end position="110"/>
    </location>
</feature>
<reference evidence="3" key="1">
    <citation type="submission" date="2017-07" db="EMBL/GenBank/DDBJ databases">
        <title>Taro Niue Genome Assembly and Annotation.</title>
        <authorList>
            <person name="Atibalentja N."/>
            <person name="Keating K."/>
            <person name="Fields C.J."/>
        </authorList>
    </citation>
    <scope>NUCLEOTIDE SEQUENCE</scope>
    <source>
        <strain evidence="3">Niue_2</strain>
        <tissue evidence="3">Leaf</tissue>
    </source>
</reference>
<evidence type="ECO:0000259" key="2">
    <source>
        <dbReference type="Pfam" id="PF10650"/>
    </source>
</evidence>
<evidence type="ECO:0000256" key="1">
    <source>
        <dbReference type="SAM" id="MobiDB-lite"/>
    </source>
</evidence>
<dbReference type="InterPro" id="IPR019607">
    <property type="entry name" value="Putative_zinc-finger_domain"/>
</dbReference>
<gene>
    <name evidence="3" type="ORF">Taro_007109</name>
</gene>
<dbReference type="OrthoDB" id="1922977at2759"/>
<proteinExistence type="predicted"/>
<feature type="domain" description="Putative zinc-finger" evidence="2">
    <location>
        <begin position="729"/>
        <end position="749"/>
    </location>
</feature>
<feature type="compositionally biased region" description="Basic and acidic residues" evidence="1">
    <location>
        <begin position="54"/>
        <end position="63"/>
    </location>
</feature>
<name>A0A843TZL1_COLES</name>
<dbReference type="PANTHER" id="PTHR21563">
    <property type="entry name" value="ZINC FINGER C3H1 DOMAIN-CONTAINING PROTEIN"/>
    <property type="match status" value="1"/>
</dbReference>
<accession>A0A843TZL1</accession>
<feature type="compositionally biased region" description="Acidic residues" evidence="1">
    <location>
        <begin position="73"/>
        <end position="84"/>
    </location>
</feature>
<dbReference type="Proteomes" id="UP000652761">
    <property type="component" value="Unassembled WGS sequence"/>
</dbReference>
<dbReference type="GO" id="GO:0005634">
    <property type="term" value="C:nucleus"/>
    <property type="evidence" value="ECO:0007669"/>
    <property type="project" value="TreeGrafter"/>
</dbReference>
<feature type="region of interest" description="Disordered" evidence="1">
    <location>
        <begin position="213"/>
        <end position="252"/>
    </location>
</feature>
<dbReference type="PANTHER" id="PTHR21563:SF3">
    <property type="entry name" value="ZINC FINGER C3H1 DOMAIN-CONTAINING PROTEIN"/>
    <property type="match status" value="1"/>
</dbReference>
<dbReference type="InterPro" id="IPR039278">
    <property type="entry name" value="Red1"/>
</dbReference>
<dbReference type="GO" id="GO:0000178">
    <property type="term" value="C:exosome (RNase complex)"/>
    <property type="evidence" value="ECO:0007669"/>
    <property type="project" value="TreeGrafter"/>
</dbReference>
<organism evidence="3 4">
    <name type="scientific">Colocasia esculenta</name>
    <name type="common">Wild taro</name>
    <name type="synonym">Arum esculentum</name>
    <dbReference type="NCBI Taxonomy" id="4460"/>
    <lineage>
        <taxon>Eukaryota</taxon>
        <taxon>Viridiplantae</taxon>
        <taxon>Streptophyta</taxon>
        <taxon>Embryophyta</taxon>
        <taxon>Tracheophyta</taxon>
        <taxon>Spermatophyta</taxon>
        <taxon>Magnoliopsida</taxon>
        <taxon>Liliopsida</taxon>
        <taxon>Araceae</taxon>
        <taxon>Aroideae</taxon>
        <taxon>Colocasieae</taxon>
        <taxon>Colocasia</taxon>
    </lineage>
</organism>
<dbReference type="InterPro" id="IPR011990">
    <property type="entry name" value="TPR-like_helical_dom_sf"/>
</dbReference>
<comment type="caution">
    <text evidence="3">The sequence shown here is derived from an EMBL/GenBank/DDBJ whole genome shotgun (WGS) entry which is preliminary data.</text>
</comment>
<keyword evidence="4" id="KW-1185">Reference proteome</keyword>
<dbReference type="Pfam" id="PF10650">
    <property type="entry name" value="zf-C3H1"/>
    <property type="match status" value="1"/>
</dbReference>
<dbReference type="EMBL" id="NMUH01000221">
    <property type="protein sequence ID" value="MQL74764.1"/>
    <property type="molecule type" value="Genomic_DNA"/>
</dbReference>
<protein>
    <recommendedName>
        <fullName evidence="2">Putative zinc-finger domain-containing protein</fullName>
    </recommendedName>
</protein>
<feature type="compositionally biased region" description="Basic and acidic residues" evidence="1">
    <location>
        <begin position="85"/>
        <end position="97"/>
    </location>
</feature>
<sequence>MFVVCFGSGTSLGPARDVLQASCSLLSLAGMQQRTSISENYNKRIKLLPNESRDPAWHGHSDSNDNLIINFSEGDDTDSNSEESDSGRTTKDTVGRKKVDRSRRLLQTSSLQHEMLQKRSNNQMKVLPTRMTVGHPSVTKAQNGYPRMLGPTVGKETSIHRHAPTNKVLSRPELGHVSDVNMADDKVRSLRQQIAVRENELRLQKRSIPESKDRIVDSDKHYHANSTKPDAKAFRAGSPLSNLPSSEESKHFKPDEHLCSEVSSDGLSQVQVPGMKSISETKMGALETNDHLEVATRTHQLTNGTALEKNVAKINERHGGSNSSLHVSSVMFPLQVKDKEPLMTSNQTDANPCENRVLSPVKTDINFINDSSHLQLQEQSNTNREVILNWEALNDKELEEAQEIRHKCELEEMRALKAYRKAREALVAANNRCSVLYRRREELSLLASRCLSRREIVPKTSNELLSELNHLMDAEEQGLDQVGYNLQTSGDGLRADQYCKDDVNVRNPENVITHSKLPNVLMNGRQGFLIDNELLQSRTVCQTDEVNANGETVDINVETERSPVQQVHDFELEASLRSKLVARFSVKSTSKSIPGTCSSNIAQESELNDKNEQSNAHIGIVTYIIESNHNHIFFQGASNGSTTPLQDSSCLKESCVPKQIAVFSKPSVMRIVCRHFKLLCPESSILRKEVIDVNFTTADGDREHNICSSSLATLPGNNGDLAIDPFWPLCMFELRGKCNDEECPWQHLKECNQRKSKQADSASFSSDKQVDSSENLVKVNGFHRFPQGSQHNIMSIPTYRIGSTLIKSDAQISQPVLARSMWRYWQIGFCTSFPLPFSVQRILPPEAQILHASDIHLMDNDNWNRPSLYFPCEDSTLVLKALLRALEGDRNSVVSWVVYLQVYYRKEKYIGKDDMFCHAVKSNGGSYELWHLYINSRIHLDDRLDAYKNALSVLCQRVHMPDKESRHISAYLLDLSLQMIDFLRMCGDIDKAISCVYELCAATELGNSNHILLSDILPCLVIPDKCIFLVCCIYLVLYRKLPETIVQKFELEKDLPFVIEWPPAELSSEEKYRTLQLMERAVNSLAFGNDKSLYEENHSQDNLLRSAHFLAISHIKCVATLDGLDSASDLLAKYVRMYPTCIELHLMSLRLQKVSTMEVFIEGFQDVLSMWPKEIPGSQCLWNQYAEYALECGRIDVAEKLMEQWFHSFCEIHNLQYEEAEARIDGLCDLPSSPLPGAQFYSSKKDSIFGLLNLCLYELLQKNIEKACIAVDKALELTTEQEYGHCVREHAAFLFSSGSITLIDRPHRATLELINRYLLDTRSCSSLEPLSRRFYRNIKKPKLRQLISSLLVPVSLDFSLLNSVLKVLHGPSLLPELFKEPKDLVDYTESLLSVMPANYQLALSVCNFISSNAKHAAFASKGIMFWGSSVLANSIFQSFPVAPESVWLEAANVLSHLGIQDISEAFCRQAISVYPFSFELWQSHLNLSKTTGNSDSVRNAAKRRGFELS</sequence>
<dbReference type="SUPFAM" id="SSF48452">
    <property type="entry name" value="TPR-like"/>
    <property type="match status" value="1"/>
</dbReference>
<feature type="compositionally biased region" description="Basic and acidic residues" evidence="1">
    <location>
        <begin position="213"/>
        <end position="222"/>
    </location>
</feature>
<evidence type="ECO:0000313" key="3">
    <source>
        <dbReference type="EMBL" id="MQL74764.1"/>
    </source>
</evidence>
<evidence type="ECO:0000313" key="4">
    <source>
        <dbReference type="Proteomes" id="UP000652761"/>
    </source>
</evidence>